<evidence type="ECO:0000313" key="9">
    <source>
        <dbReference type="Proteomes" id="UP001412067"/>
    </source>
</evidence>
<dbReference type="PRINTS" id="PR00463">
    <property type="entry name" value="EP450I"/>
</dbReference>
<dbReference type="PROSITE" id="PS00086">
    <property type="entry name" value="CYTOCHROME_P450"/>
    <property type="match status" value="1"/>
</dbReference>
<sequence>MAGLTHVSVERFKSSVTLWVGGRSKNMELSYVALFLVSIFSFSFLALKFMNSKKHPKEGRREPPGPWNLPILGSLHHILGSKLPHRSLRDLSAVYGPIMRLKLGEIPVVVVSSVEAVRDVMKTHDIVFATRPITKSIEALFFGGNDVIFSPYGEFWRQMRRLCTLELLSTKRVRSFRAVREEEVSRLLGSLQPSSGVDAVNLSSKLAEISNNVTARAVIGSRCGDQELFFSVLGDVVEFVSGFTLVDLFPSKPFLGRIMGYQSRLEQCGKKMDEMLEKIVEEHVEKLGKNSNVTGNNDDEALMVEDLTDVLLRVQREGSFQFPISNDNIKAIIEDTLLAGSETSSTLMDWTMSELIRNPEIMKKAQREVREVIGSTPRRLVEEEVTSGRLTYLQMVIKETLRLHPPVPLLLFRENQEICKVLEYELPLKTTVMINMWAITRDAKYWDDPNIFWPERFEASTVDFRGSHFEFAPFGAGRRMCPGMQFGLSVVELVLAYLLYYFDRECLEKELDMGEAFGVTTRRKSPLYVVPTLHFPLPTST</sequence>
<evidence type="ECO:0000256" key="7">
    <source>
        <dbReference type="SAM" id="Phobius"/>
    </source>
</evidence>
<evidence type="ECO:0000256" key="6">
    <source>
        <dbReference type="RuleBase" id="RU000461"/>
    </source>
</evidence>
<dbReference type="Gene3D" id="1.10.630.10">
    <property type="entry name" value="Cytochrome P450"/>
    <property type="match status" value="1"/>
</dbReference>
<dbReference type="InterPro" id="IPR017972">
    <property type="entry name" value="Cyt_P450_CS"/>
</dbReference>
<keyword evidence="7" id="KW-0472">Membrane</keyword>
<keyword evidence="2 6" id="KW-0349">Heme</keyword>
<feature type="transmembrane region" description="Helical" evidence="7">
    <location>
        <begin position="29"/>
        <end position="47"/>
    </location>
</feature>
<keyword evidence="3 6" id="KW-0479">Metal-binding</keyword>
<reference evidence="8 9" key="1">
    <citation type="journal article" date="2022" name="Nat. Plants">
        <title>Genomes of leafy and leafless Platanthera orchids illuminate the evolution of mycoheterotrophy.</title>
        <authorList>
            <person name="Li M.H."/>
            <person name="Liu K.W."/>
            <person name="Li Z."/>
            <person name="Lu H.C."/>
            <person name="Ye Q.L."/>
            <person name="Zhang D."/>
            <person name="Wang J.Y."/>
            <person name="Li Y.F."/>
            <person name="Zhong Z.M."/>
            <person name="Liu X."/>
            <person name="Yu X."/>
            <person name="Liu D.K."/>
            <person name="Tu X.D."/>
            <person name="Liu B."/>
            <person name="Hao Y."/>
            <person name="Liao X.Y."/>
            <person name="Jiang Y.T."/>
            <person name="Sun W.H."/>
            <person name="Chen J."/>
            <person name="Chen Y.Q."/>
            <person name="Ai Y."/>
            <person name="Zhai J.W."/>
            <person name="Wu S.S."/>
            <person name="Zhou Z."/>
            <person name="Hsiao Y.Y."/>
            <person name="Wu W.L."/>
            <person name="Chen Y.Y."/>
            <person name="Lin Y.F."/>
            <person name="Hsu J.L."/>
            <person name="Li C.Y."/>
            <person name="Wang Z.W."/>
            <person name="Zhao X."/>
            <person name="Zhong W.Y."/>
            <person name="Ma X.K."/>
            <person name="Ma L."/>
            <person name="Huang J."/>
            <person name="Chen G.Z."/>
            <person name="Huang M.Z."/>
            <person name="Huang L."/>
            <person name="Peng D.H."/>
            <person name="Luo Y.B."/>
            <person name="Zou S.Q."/>
            <person name="Chen S.P."/>
            <person name="Lan S."/>
            <person name="Tsai W.C."/>
            <person name="Van de Peer Y."/>
            <person name="Liu Z.J."/>
        </authorList>
    </citation>
    <scope>NUCLEOTIDE SEQUENCE [LARGE SCALE GENOMIC DNA]</scope>
    <source>
        <strain evidence="8">Lor288</strain>
    </source>
</reference>
<gene>
    <name evidence="8" type="primary">CYP71D7</name>
    <name evidence="8" type="ORF">KSP40_PGU019546</name>
</gene>
<dbReference type="PRINTS" id="PR00385">
    <property type="entry name" value="P450"/>
</dbReference>
<keyword evidence="7" id="KW-1133">Transmembrane helix</keyword>
<dbReference type="EMBL" id="JBBWWR010000009">
    <property type="protein sequence ID" value="KAK8961447.1"/>
    <property type="molecule type" value="Genomic_DNA"/>
</dbReference>
<dbReference type="PANTHER" id="PTHR47955:SF8">
    <property type="entry name" value="CYTOCHROME P450 71D11-LIKE"/>
    <property type="match status" value="1"/>
</dbReference>
<evidence type="ECO:0000256" key="3">
    <source>
        <dbReference type="ARBA" id="ARBA00022723"/>
    </source>
</evidence>
<evidence type="ECO:0000256" key="5">
    <source>
        <dbReference type="ARBA" id="ARBA00023004"/>
    </source>
</evidence>
<dbReference type="InterPro" id="IPR001128">
    <property type="entry name" value="Cyt_P450"/>
</dbReference>
<keyword evidence="5 6" id="KW-0408">Iron</keyword>
<dbReference type="CDD" id="cd11072">
    <property type="entry name" value="CYP71-like"/>
    <property type="match status" value="1"/>
</dbReference>
<dbReference type="InterPro" id="IPR002401">
    <property type="entry name" value="Cyt_P450_E_grp-I"/>
</dbReference>
<name>A0ABR2MC42_9ASPA</name>
<evidence type="ECO:0000256" key="4">
    <source>
        <dbReference type="ARBA" id="ARBA00023002"/>
    </source>
</evidence>
<evidence type="ECO:0000313" key="8">
    <source>
        <dbReference type="EMBL" id="KAK8961447.1"/>
    </source>
</evidence>
<dbReference type="Pfam" id="PF00067">
    <property type="entry name" value="p450"/>
    <property type="match status" value="1"/>
</dbReference>
<comment type="similarity">
    <text evidence="1 6">Belongs to the cytochrome P450 family.</text>
</comment>
<accession>A0ABR2MC42</accession>
<keyword evidence="9" id="KW-1185">Reference proteome</keyword>
<dbReference type="SUPFAM" id="SSF48264">
    <property type="entry name" value="Cytochrome P450"/>
    <property type="match status" value="1"/>
</dbReference>
<comment type="caution">
    <text evidence="8">The sequence shown here is derived from an EMBL/GenBank/DDBJ whole genome shotgun (WGS) entry which is preliminary data.</text>
</comment>
<dbReference type="Proteomes" id="UP001412067">
    <property type="component" value="Unassembled WGS sequence"/>
</dbReference>
<dbReference type="InterPro" id="IPR036396">
    <property type="entry name" value="Cyt_P450_sf"/>
</dbReference>
<protein>
    <submittedName>
        <fullName evidence="8">Cytochrome P450 71D7</fullName>
    </submittedName>
</protein>
<dbReference type="PANTHER" id="PTHR47955">
    <property type="entry name" value="CYTOCHROME P450 FAMILY 71 PROTEIN"/>
    <property type="match status" value="1"/>
</dbReference>
<evidence type="ECO:0000256" key="2">
    <source>
        <dbReference type="ARBA" id="ARBA00022617"/>
    </source>
</evidence>
<keyword evidence="4 6" id="KW-0560">Oxidoreductase</keyword>
<organism evidence="8 9">
    <name type="scientific">Platanthera guangdongensis</name>
    <dbReference type="NCBI Taxonomy" id="2320717"/>
    <lineage>
        <taxon>Eukaryota</taxon>
        <taxon>Viridiplantae</taxon>
        <taxon>Streptophyta</taxon>
        <taxon>Embryophyta</taxon>
        <taxon>Tracheophyta</taxon>
        <taxon>Spermatophyta</taxon>
        <taxon>Magnoliopsida</taxon>
        <taxon>Liliopsida</taxon>
        <taxon>Asparagales</taxon>
        <taxon>Orchidaceae</taxon>
        <taxon>Orchidoideae</taxon>
        <taxon>Orchideae</taxon>
        <taxon>Orchidinae</taxon>
        <taxon>Platanthera</taxon>
    </lineage>
</organism>
<proteinExistence type="inferred from homology"/>
<keyword evidence="6" id="KW-0503">Monooxygenase</keyword>
<keyword evidence="7" id="KW-0812">Transmembrane</keyword>
<evidence type="ECO:0000256" key="1">
    <source>
        <dbReference type="ARBA" id="ARBA00010617"/>
    </source>
</evidence>